<gene>
    <name evidence="2" type="ORF">LTR62_006390</name>
</gene>
<name>A0AAN7YEL3_9PEZI</name>
<evidence type="ECO:0008006" key="4">
    <source>
        <dbReference type="Google" id="ProtNLM"/>
    </source>
</evidence>
<feature type="region of interest" description="Disordered" evidence="1">
    <location>
        <begin position="183"/>
        <end position="209"/>
    </location>
</feature>
<evidence type="ECO:0000313" key="3">
    <source>
        <dbReference type="Proteomes" id="UP001310890"/>
    </source>
</evidence>
<feature type="region of interest" description="Disordered" evidence="1">
    <location>
        <begin position="1"/>
        <end position="28"/>
    </location>
</feature>
<feature type="compositionally biased region" description="Low complexity" evidence="1">
    <location>
        <begin position="187"/>
        <end position="209"/>
    </location>
</feature>
<evidence type="ECO:0000313" key="2">
    <source>
        <dbReference type="EMBL" id="KAK5110023.1"/>
    </source>
</evidence>
<dbReference type="Proteomes" id="UP001310890">
    <property type="component" value="Unassembled WGS sequence"/>
</dbReference>
<sequence length="319" mass="33971">MDSTKDPSDQAVVRSADGTRWLPTPDERSHRYGTAITPNEPEAAVTATPIAPHNCNDPKHCAVNQVLATTELLEGVLNTLPTTDILSQRRTCSAFQATINESPDLRLHSFYYPRFLQDPSTFSLLPLSLPGLTIALDEAIHLGRRIQITMTRAAAQAISPRGTTSTTASRARSLFADVRAAAGNQATSSHSTSTTAKETPNAPPATTTNATLQYRDLYITQPPILGIQAVVVLPAPTNDPSSSPATETQAPAAKLSSDAGITLGFLAETAQELLAATLSSSAAEDEEGTLVVFEAIVSFSPREREARRRNGARVVTRTA</sequence>
<dbReference type="EMBL" id="JAVRRL010000055">
    <property type="protein sequence ID" value="KAK5110023.1"/>
    <property type="molecule type" value="Genomic_DNA"/>
</dbReference>
<dbReference type="AlphaFoldDB" id="A0AAN7YEL3"/>
<protein>
    <recommendedName>
        <fullName evidence="4">F-box domain-containing protein</fullName>
    </recommendedName>
</protein>
<reference evidence="2" key="1">
    <citation type="submission" date="2023-08" db="EMBL/GenBank/DDBJ databases">
        <title>Black Yeasts Isolated from many extreme environments.</title>
        <authorList>
            <person name="Coleine C."/>
            <person name="Stajich J.E."/>
            <person name="Selbmann L."/>
        </authorList>
    </citation>
    <scope>NUCLEOTIDE SEQUENCE</scope>
    <source>
        <strain evidence="2">CCFEE 5401</strain>
    </source>
</reference>
<organism evidence="2 3">
    <name type="scientific">Meristemomyces frigidus</name>
    <dbReference type="NCBI Taxonomy" id="1508187"/>
    <lineage>
        <taxon>Eukaryota</taxon>
        <taxon>Fungi</taxon>
        <taxon>Dikarya</taxon>
        <taxon>Ascomycota</taxon>
        <taxon>Pezizomycotina</taxon>
        <taxon>Dothideomycetes</taxon>
        <taxon>Dothideomycetidae</taxon>
        <taxon>Mycosphaerellales</taxon>
        <taxon>Teratosphaeriaceae</taxon>
        <taxon>Meristemomyces</taxon>
    </lineage>
</organism>
<evidence type="ECO:0000256" key="1">
    <source>
        <dbReference type="SAM" id="MobiDB-lite"/>
    </source>
</evidence>
<comment type="caution">
    <text evidence="2">The sequence shown here is derived from an EMBL/GenBank/DDBJ whole genome shotgun (WGS) entry which is preliminary data.</text>
</comment>
<accession>A0AAN7YEL3</accession>
<proteinExistence type="predicted"/>